<evidence type="ECO:0000256" key="1">
    <source>
        <dbReference type="SAM" id="Phobius"/>
    </source>
</evidence>
<keyword evidence="1" id="KW-0812">Transmembrane</keyword>
<sequence length="174" mass="20341">MKDKSLEELNFVKLVAYVLSFIALCSLLIVLLLLPALKDYKMANYKLNNQQKLNDNFLAKLQVSKQRVEILKEENNFTLNQFNTAFNQQDFIEFLKNYFQDVRLKKAHGVEREAYLVEELNVSSTIDNPQMLNKFFKDLNQYKNVAKISYPIILNASGNKIDVEFLVKIYSTQK</sequence>
<proteinExistence type="predicted"/>
<feature type="transmembrane region" description="Helical" evidence="1">
    <location>
        <begin position="14"/>
        <end position="37"/>
    </location>
</feature>
<keyword evidence="1" id="KW-0472">Membrane</keyword>
<name>A0AAU7E8E1_9BACT</name>
<organism evidence="2">
    <name type="scientific">Campylobacter sp. CCS1377</name>
    <dbReference type="NCBI Taxonomy" id="3158229"/>
    <lineage>
        <taxon>Bacteria</taxon>
        <taxon>Pseudomonadati</taxon>
        <taxon>Campylobacterota</taxon>
        <taxon>Epsilonproteobacteria</taxon>
        <taxon>Campylobacterales</taxon>
        <taxon>Campylobacteraceae</taxon>
        <taxon>Campylobacter</taxon>
    </lineage>
</organism>
<keyword evidence="1" id="KW-1133">Transmembrane helix</keyword>
<dbReference type="EMBL" id="CP155620">
    <property type="protein sequence ID" value="XBJ29775.1"/>
    <property type="molecule type" value="Genomic_DNA"/>
</dbReference>
<evidence type="ECO:0000313" key="2">
    <source>
        <dbReference type="EMBL" id="XBJ29775.1"/>
    </source>
</evidence>
<evidence type="ECO:0008006" key="3">
    <source>
        <dbReference type="Google" id="ProtNLM"/>
    </source>
</evidence>
<protein>
    <recommendedName>
        <fullName evidence="3">Periplasmic protein</fullName>
    </recommendedName>
</protein>
<gene>
    <name evidence="2" type="ORF">AAH949_02765</name>
</gene>
<accession>A0AAU7E8E1</accession>
<reference evidence="2" key="1">
    <citation type="submission" date="2024-05" db="EMBL/GenBank/DDBJ databases">
        <title>Campylobacter coli isolated from environmental waters in Slovenia.</title>
        <authorList>
            <person name="Zautner A.E."/>
            <person name="Bunk B."/>
            <person name="Riedel T."/>
            <person name="Sproeer C."/>
        </authorList>
    </citation>
    <scope>NUCLEOTIDE SEQUENCE</scope>
    <source>
        <strain evidence="2">CCS1377</strain>
    </source>
</reference>
<dbReference type="AlphaFoldDB" id="A0AAU7E8E1"/>
<dbReference type="RefSeq" id="WP_134238441.1">
    <property type="nucleotide sequence ID" value="NZ_CP155620.1"/>
</dbReference>